<dbReference type="InterPro" id="IPR008902">
    <property type="entry name" value="Rhamnosid_concanavalin"/>
</dbReference>
<feature type="domain" description="Alpha-L-rhamnosidase C-terminal" evidence="7">
    <location>
        <begin position="778"/>
        <end position="853"/>
    </location>
</feature>
<accession>A0A5C4TBX1</accession>
<dbReference type="AlphaFoldDB" id="A0A5C4TBX1"/>
<feature type="domain" description="Bacterial alpha-L-rhamnosidase N-terminal" evidence="5">
    <location>
        <begin position="155"/>
        <end position="322"/>
    </location>
</feature>
<sequence>MEQLAVRFADLVAMDLKCDYAVNPIGIDTIRPRLSWALESGGRGRKQTAYRILVSERLELLNRDQGEVWDSGKVISGRQNQIEYAGTMLQSRLCYYWKVCVWDQDGNLSEWSKAVYWEMGLLKAEDWQSSWVGCPESEQEKTGPLFRRDWTIEGEVLKARAYICGLGYYELYLNGVKVGDHVLDPAQTDYDQRCFYVVYNIAEHMNKGQNTVGVMLGNGWYHQNKVWNTSVMDYGKPKFVAQLVVTLSDGTEQILTSDEQWKTAPGPIVADNIYAGETYDARLELDGWANPGFDDNNWGQARRVSPPGGKLVIQMMPPIRKVKTIRPVRMTNPQPGVYVYDMGQNFAGWARLKASETEGTAIRLRFAETVDADGMVDTASTGVFATGVEQIDTYICKGGGLEIWQPRFTYHGYRYVEMTGVAGNPELDDLTGVVVHTDVEPAGSFECSDAMINKIQHAVLWTQLSNLHGVPTDCPARERCGWLGDTHVIAEMSIYNFDMAQFWSKYIHDIETSRRGSMPFDIAPGKRLCLRGVPDWSTAFIQLPWYLYLYYGDEQIVREHYSGMKLVLEQFHSQAKQWILYEGRGDWCPPGSIVPIETPVEITSTALFYLDCTIMSQMAKMIGHAEDSEKYGKWANRIKEAFIAAFYVRENYTFGSQTADSIALYLGLLPESDAKEVAASLADDVRVKHKSHLSTGIIGSRHLYGSLSQYGYGDVAYALLNQTTYPSIGHLFSKGATTIWENWEETKFNAKLNRVEHRSMSHPMQAGFGAWFYQGLAGISPDPEQPGFKRIVLRPQIIESLHYSKAEYRSIHGRIASHWKRHEGTLCWDITIPPNTTAIAYFPAQSADCISESATPIGDIEHVRLLGVENGNVVCEISSGAYHFEIG</sequence>
<evidence type="ECO:0000256" key="3">
    <source>
        <dbReference type="ARBA" id="ARBA00022801"/>
    </source>
</evidence>
<dbReference type="InterPro" id="IPR013737">
    <property type="entry name" value="Bac_rhamnosid_N"/>
</dbReference>
<evidence type="ECO:0000256" key="1">
    <source>
        <dbReference type="ARBA" id="ARBA00001445"/>
    </source>
</evidence>
<evidence type="ECO:0000256" key="2">
    <source>
        <dbReference type="ARBA" id="ARBA00012652"/>
    </source>
</evidence>
<evidence type="ECO:0000259" key="4">
    <source>
        <dbReference type="Pfam" id="PF05592"/>
    </source>
</evidence>
<dbReference type="RefSeq" id="WP_139602408.1">
    <property type="nucleotide sequence ID" value="NZ_VDCQ01000013.1"/>
</dbReference>
<evidence type="ECO:0000313" key="9">
    <source>
        <dbReference type="Proteomes" id="UP000307943"/>
    </source>
</evidence>
<dbReference type="PIRSF" id="PIRSF010631">
    <property type="entry name" value="A-rhamnsds"/>
    <property type="match status" value="1"/>
</dbReference>
<feature type="domain" description="Alpha-L-rhamnosidase concanavalin-like" evidence="4">
    <location>
        <begin position="334"/>
        <end position="436"/>
    </location>
</feature>
<dbReference type="InterPro" id="IPR013783">
    <property type="entry name" value="Ig-like_fold"/>
</dbReference>
<evidence type="ECO:0000259" key="7">
    <source>
        <dbReference type="Pfam" id="PF17390"/>
    </source>
</evidence>
<proteinExistence type="predicted"/>
<dbReference type="Pfam" id="PF05592">
    <property type="entry name" value="Bac_rhamnosid"/>
    <property type="match status" value="1"/>
</dbReference>
<dbReference type="Pfam" id="PF25788">
    <property type="entry name" value="Ig_Rha78A_N"/>
    <property type="match status" value="1"/>
</dbReference>
<feature type="domain" description="Alpha-L-rhamnosidase six-hairpin glycosidase" evidence="6">
    <location>
        <begin position="442"/>
        <end position="775"/>
    </location>
</feature>
<dbReference type="GO" id="GO:0030596">
    <property type="term" value="F:alpha-L-rhamnosidase activity"/>
    <property type="evidence" value="ECO:0007669"/>
    <property type="project" value="UniProtKB-EC"/>
</dbReference>
<keyword evidence="3" id="KW-0378">Hydrolase</keyword>
<dbReference type="Gene3D" id="2.60.420.10">
    <property type="entry name" value="Maltose phosphorylase, domain 3"/>
    <property type="match status" value="1"/>
</dbReference>
<evidence type="ECO:0000259" key="6">
    <source>
        <dbReference type="Pfam" id="PF17389"/>
    </source>
</evidence>
<gene>
    <name evidence="8" type="ORF">FE784_11825</name>
</gene>
<dbReference type="EC" id="3.2.1.40" evidence="2"/>
<dbReference type="InterPro" id="IPR035396">
    <property type="entry name" value="Bac_rhamnosid6H"/>
</dbReference>
<comment type="caution">
    <text evidence="8">The sequence shown here is derived from an EMBL/GenBank/DDBJ whole genome shotgun (WGS) entry which is preliminary data.</text>
</comment>
<dbReference type="InterPro" id="IPR008928">
    <property type="entry name" value="6-hairpin_glycosidase_sf"/>
</dbReference>
<dbReference type="Gene3D" id="2.60.120.260">
    <property type="entry name" value="Galactose-binding domain-like"/>
    <property type="match status" value="2"/>
</dbReference>
<keyword evidence="9" id="KW-1185">Reference proteome</keyword>
<dbReference type="InterPro" id="IPR035398">
    <property type="entry name" value="Bac_rhamnosid_C"/>
</dbReference>
<dbReference type="PANTHER" id="PTHR33307:SF6">
    <property type="entry name" value="ALPHA-RHAMNOSIDASE (EUROFUNG)-RELATED"/>
    <property type="match status" value="1"/>
</dbReference>
<name>A0A5C4TBX1_9BACL</name>
<organism evidence="8 9">
    <name type="scientific">Paenibacillus hemerocallicola</name>
    <dbReference type="NCBI Taxonomy" id="1172614"/>
    <lineage>
        <taxon>Bacteria</taxon>
        <taxon>Bacillati</taxon>
        <taxon>Bacillota</taxon>
        <taxon>Bacilli</taxon>
        <taxon>Bacillales</taxon>
        <taxon>Paenibacillaceae</taxon>
        <taxon>Paenibacillus</taxon>
    </lineage>
</organism>
<dbReference type="Pfam" id="PF08531">
    <property type="entry name" value="Bac_rhamnosid_N"/>
    <property type="match status" value="1"/>
</dbReference>
<reference evidence="8 9" key="1">
    <citation type="submission" date="2019-05" db="EMBL/GenBank/DDBJ databases">
        <title>We sequenced the genome of Paenibacillus hemerocallicola KCTC 33185 for further insight into its adaptation and study the phylogeny of Paenibacillus.</title>
        <authorList>
            <person name="Narsing Rao M.P."/>
        </authorList>
    </citation>
    <scope>NUCLEOTIDE SEQUENCE [LARGE SCALE GENOMIC DNA]</scope>
    <source>
        <strain evidence="8 9">KCTC 33185</strain>
    </source>
</reference>
<dbReference type="PANTHER" id="PTHR33307">
    <property type="entry name" value="ALPHA-RHAMNOSIDASE (EUROFUNG)"/>
    <property type="match status" value="1"/>
</dbReference>
<dbReference type="Proteomes" id="UP000307943">
    <property type="component" value="Unassembled WGS sequence"/>
</dbReference>
<dbReference type="OrthoDB" id="9761045at2"/>
<dbReference type="InterPro" id="IPR012341">
    <property type="entry name" value="6hp_glycosidase-like_sf"/>
</dbReference>
<dbReference type="InterPro" id="IPR016007">
    <property type="entry name" value="Alpha_rhamnosid"/>
</dbReference>
<dbReference type="Pfam" id="PF17390">
    <property type="entry name" value="Bac_rhamnosid_C"/>
    <property type="match status" value="1"/>
</dbReference>
<dbReference type="Gene3D" id="2.60.40.10">
    <property type="entry name" value="Immunoglobulins"/>
    <property type="match status" value="1"/>
</dbReference>
<dbReference type="Gene3D" id="1.50.10.10">
    <property type="match status" value="1"/>
</dbReference>
<evidence type="ECO:0000259" key="5">
    <source>
        <dbReference type="Pfam" id="PF08531"/>
    </source>
</evidence>
<comment type="catalytic activity">
    <reaction evidence="1">
        <text>Hydrolysis of terminal non-reducing alpha-L-rhamnose residues in alpha-L-rhamnosides.</text>
        <dbReference type="EC" id="3.2.1.40"/>
    </reaction>
</comment>
<evidence type="ECO:0000313" key="8">
    <source>
        <dbReference type="EMBL" id="TNJ66100.1"/>
    </source>
</evidence>
<dbReference type="EMBL" id="VDCQ01000013">
    <property type="protein sequence ID" value="TNJ66100.1"/>
    <property type="molecule type" value="Genomic_DNA"/>
</dbReference>
<dbReference type="GO" id="GO:0005975">
    <property type="term" value="P:carbohydrate metabolic process"/>
    <property type="evidence" value="ECO:0007669"/>
    <property type="project" value="InterPro"/>
</dbReference>
<dbReference type="SUPFAM" id="SSF48208">
    <property type="entry name" value="Six-hairpin glycosidases"/>
    <property type="match status" value="1"/>
</dbReference>
<protein>
    <recommendedName>
        <fullName evidence="2">alpha-L-rhamnosidase</fullName>
        <ecNumber evidence="2">3.2.1.40</ecNumber>
    </recommendedName>
</protein>
<dbReference type="Pfam" id="PF17389">
    <property type="entry name" value="Bac_rhamnosid6H"/>
    <property type="match status" value="1"/>
</dbReference>